<keyword evidence="1" id="KW-0175">Coiled coil</keyword>
<accession>A0ABQ1I493</accession>
<keyword evidence="4" id="KW-1185">Reference proteome</keyword>
<proteinExistence type="predicted"/>
<feature type="coiled-coil region" evidence="1">
    <location>
        <begin position="26"/>
        <end position="53"/>
    </location>
</feature>
<evidence type="ECO:0000313" key="3">
    <source>
        <dbReference type="EMBL" id="GGB09777.1"/>
    </source>
</evidence>
<dbReference type="EMBL" id="BMDY01000013">
    <property type="protein sequence ID" value="GGB09777.1"/>
    <property type="molecule type" value="Genomic_DNA"/>
</dbReference>
<dbReference type="RefSeq" id="WP_157051807.1">
    <property type="nucleotide sequence ID" value="NZ_BMDY01000013.1"/>
</dbReference>
<gene>
    <name evidence="3" type="ORF">GCM10007414_23950</name>
</gene>
<dbReference type="Gene3D" id="1.20.1270.180">
    <property type="match status" value="1"/>
</dbReference>
<sequence length="123" mass="13862">MSFHASAAAQQPSNVCWQQASRAELNRCLEQELATLEQRQQQLVLLLQQQAAELEAISEGAKGLGLTLSQASDDFERFRDSYCRWEMKMMASGSGAGSQYLLCKIKLTENNLSHLQQWLKPSR</sequence>
<name>A0ABQ1I493_9ALTE</name>
<dbReference type="Proteomes" id="UP000651977">
    <property type="component" value="Unassembled WGS sequence"/>
</dbReference>
<evidence type="ECO:0000259" key="2">
    <source>
        <dbReference type="Pfam" id="PF07007"/>
    </source>
</evidence>
<protein>
    <recommendedName>
        <fullName evidence="2">Lysozyme inhibitor LprI-like N-terminal domain-containing protein</fullName>
    </recommendedName>
</protein>
<comment type="caution">
    <text evidence="3">The sequence shown here is derived from an EMBL/GenBank/DDBJ whole genome shotgun (WGS) entry which is preliminary data.</text>
</comment>
<dbReference type="Pfam" id="PF07007">
    <property type="entry name" value="LprI"/>
    <property type="match status" value="1"/>
</dbReference>
<dbReference type="InterPro" id="IPR009739">
    <property type="entry name" value="LprI-like_N"/>
</dbReference>
<organism evidence="3 4">
    <name type="scientific">Agarivorans gilvus</name>
    <dbReference type="NCBI Taxonomy" id="680279"/>
    <lineage>
        <taxon>Bacteria</taxon>
        <taxon>Pseudomonadati</taxon>
        <taxon>Pseudomonadota</taxon>
        <taxon>Gammaproteobacteria</taxon>
        <taxon>Alteromonadales</taxon>
        <taxon>Alteromonadaceae</taxon>
        <taxon>Agarivorans</taxon>
    </lineage>
</organism>
<feature type="domain" description="Lysozyme inhibitor LprI-like N-terminal" evidence="2">
    <location>
        <begin position="16"/>
        <end position="111"/>
    </location>
</feature>
<evidence type="ECO:0000256" key="1">
    <source>
        <dbReference type="SAM" id="Coils"/>
    </source>
</evidence>
<evidence type="ECO:0000313" key="4">
    <source>
        <dbReference type="Proteomes" id="UP000651977"/>
    </source>
</evidence>
<reference evidence="4" key="1">
    <citation type="journal article" date="2019" name="Int. J. Syst. Evol. Microbiol.">
        <title>The Global Catalogue of Microorganisms (GCM) 10K type strain sequencing project: providing services to taxonomists for standard genome sequencing and annotation.</title>
        <authorList>
            <consortium name="The Broad Institute Genomics Platform"/>
            <consortium name="The Broad Institute Genome Sequencing Center for Infectious Disease"/>
            <person name="Wu L."/>
            <person name="Ma J."/>
        </authorList>
    </citation>
    <scope>NUCLEOTIDE SEQUENCE [LARGE SCALE GENOMIC DNA]</scope>
    <source>
        <strain evidence="4">CGMCC 1.10131</strain>
    </source>
</reference>